<evidence type="ECO:0000256" key="1">
    <source>
        <dbReference type="SAM" id="Phobius"/>
    </source>
</evidence>
<feature type="transmembrane region" description="Helical" evidence="1">
    <location>
        <begin position="63"/>
        <end position="87"/>
    </location>
</feature>
<name>A0A1W2TV88_ROSNE</name>
<keyword evidence="1" id="KW-1133">Transmembrane helix</keyword>
<gene>
    <name evidence="2" type="ORF">SAMD00023353_8100160</name>
</gene>
<organism evidence="2">
    <name type="scientific">Rosellinia necatrix</name>
    <name type="common">White root-rot fungus</name>
    <dbReference type="NCBI Taxonomy" id="77044"/>
    <lineage>
        <taxon>Eukaryota</taxon>
        <taxon>Fungi</taxon>
        <taxon>Dikarya</taxon>
        <taxon>Ascomycota</taxon>
        <taxon>Pezizomycotina</taxon>
        <taxon>Sordariomycetes</taxon>
        <taxon>Xylariomycetidae</taxon>
        <taxon>Xylariales</taxon>
        <taxon>Xylariaceae</taxon>
        <taxon>Rosellinia</taxon>
    </lineage>
</organism>
<dbReference type="EMBL" id="DF977526">
    <property type="protein sequence ID" value="GAP92507.1"/>
    <property type="molecule type" value="Genomic_DNA"/>
</dbReference>
<evidence type="ECO:0000313" key="2">
    <source>
        <dbReference type="EMBL" id="GAP92507.1"/>
    </source>
</evidence>
<evidence type="ECO:0000313" key="3">
    <source>
        <dbReference type="Proteomes" id="UP000054516"/>
    </source>
</evidence>
<accession>A0A1W2TV88</accession>
<dbReference type="OrthoDB" id="4644686at2759"/>
<keyword evidence="1" id="KW-0812">Transmembrane</keyword>
<sequence>MATGKSPPPARPPPLPTADLVPGYTRQYLRGLSMAVNTRVKALDDAVAYFPPALARTGRLRGWLVAALAALGLLWLAASVVVLVAIYRDDRAGAGAASSRY</sequence>
<keyword evidence="1" id="KW-0472">Membrane</keyword>
<proteinExistence type="predicted"/>
<protein>
    <submittedName>
        <fullName evidence="2">Uncharacterized protein</fullName>
    </submittedName>
</protein>
<dbReference type="Proteomes" id="UP000054516">
    <property type="component" value="Unassembled WGS sequence"/>
</dbReference>
<keyword evidence="3" id="KW-1185">Reference proteome</keyword>
<dbReference type="AlphaFoldDB" id="A0A1W2TV88"/>
<reference evidence="2" key="1">
    <citation type="submission" date="2016-03" db="EMBL/GenBank/DDBJ databases">
        <title>Draft genome sequence of Rosellinia necatrix.</title>
        <authorList>
            <person name="Kanematsu S."/>
        </authorList>
    </citation>
    <scope>NUCLEOTIDE SEQUENCE [LARGE SCALE GENOMIC DNA]</scope>
    <source>
        <strain evidence="2">W97</strain>
    </source>
</reference>